<dbReference type="EMBL" id="SJPV01000002">
    <property type="protein sequence ID" value="TWU40645.1"/>
    <property type="molecule type" value="Genomic_DNA"/>
</dbReference>
<dbReference type="Proteomes" id="UP000319143">
    <property type="component" value="Unassembled WGS sequence"/>
</dbReference>
<accession>A0A5C6DWC0</accession>
<name>A0A5C6DWC0_9BACT</name>
<keyword evidence="2" id="KW-1185">Reference proteome</keyword>
<organism evidence="1 2">
    <name type="scientific">Novipirellula artificiosorum</name>
    <dbReference type="NCBI Taxonomy" id="2528016"/>
    <lineage>
        <taxon>Bacteria</taxon>
        <taxon>Pseudomonadati</taxon>
        <taxon>Planctomycetota</taxon>
        <taxon>Planctomycetia</taxon>
        <taxon>Pirellulales</taxon>
        <taxon>Pirellulaceae</taxon>
        <taxon>Novipirellula</taxon>
    </lineage>
</organism>
<sequence>MRWTLEGARSMLNVRAAFQSDHWRTFIDWHTQNEINNAHR</sequence>
<protein>
    <submittedName>
        <fullName evidence="1">Uncharacterized protein</fullName>
    </submittedName>
</protein>
<evidence type="ECO:0000313" key="1">
    <source>
        <dbReference type="EMBL" id="TWU40645.1"/>
    </source>
</evidence>
<proteinExistence type="predicted"/>
<gene>
    <name evidence="1" type="ORF">Poly41_14790</name>
</gene>
<reference evidence="1 2" key="1">
    <citation type="submission" date="2019-02" db="EMBL/GenBank/DDBJ databases">
        <title>Deep-cultivation of Planctomycetes and their phenomic and genomic characterization uncovers novel biology.</title>
        <authorList>
            <person name="Wiegand S."/>
            <person name="Jogler M."/>
            <person name="Boedeker C."/>
            <person name="Pinto D."/>
            <person name="Vollmers J."/>
            <person name="Rivas-Marin E."/>
            <person name="Kohn T."/>
            <person name="Peeters S.H."/>
            <person name="Heuer A."/>
            <person name="Rast P."/>
            <person name="Oberbeckmann S."/>
            <person name="Bunk B."/>
            <person name="Jeske O."/>
            <person name="Meyerdierks A."/>
            <person name="Storesund J.E."/>
            <person name="Kallscheuer N."/>
            <person name="Luecker S."/>
            <person name="Lage O.M."/>
            <person name="Pohl T."/>
            <person name="Merkel B.J."/>
            <person name="Hornburger P."/>
            <person name="Mueller R.-W."/>
            <person name="Bruemmer F."/>
            <person name="Labrenz M."/>
            <person name="Spormann A.M."/>
            <person name="Op Den Camp H."/>
            <person name="Overmann J."/>
            <person name="Amann R."/>
            <person name="Jetten M.S.M."/>
            <person name="Mascher T."/>
            <person name="Medema M.H."/>
            <person name="Devos D.P."/>
            <person name="Kaster A.-K."/>
            <person name="Ovreas L."/>
            <person name="Rohde M."/>
            <person name="Galperin M.Y."/>
            <person name="Jogler C."/>
        </authorList>
    </citation>
    <scope>NUCLEOTIDE SEQUENCE [LARGE SCALE GENOMIC DNA]</scope>
    <source>
        <strain evidence="1 2">Poly41</strain>
    </source>
</reference>
<dbReference type="AlphaFoldDB" id="A0A5C6DWC0"/>
<comment type="caution">
    <text evidence="1">The sequence shown here is derived from an EMBL/GenBank/DDBJ whole genome shotgun (WGS) entry which is preliminary data.</text>
</comment>
<evidence type="ECO:0000313" key="2">
    <source>
        <dbReference type="Proteomes" id="UP000319143"/>
    </source>
</evidence>